<gene>
    <name evidence="15" type="ORF">NX778_00425</name>
</gene>
<evidence type="ECO:0000256" key="6">
    <source>
        <dbReference type="ARBA" id="ARBA00022679"/>
    </source>
</evidence>
<dbReference type="PANTHER" id="PTHR18968:SF13">
    <property type="entry name" value="ACETOLACTATE SYNTHASE CATALYTIC SUBUNIT, MITOCHONDRIAL"/>
    <property type="match status" value="1"/>
</dbReference>
<evidence type="ECO:0000256" key="3">
    <source>
        <dbReference type="ARBA" id="ARBA00007812"/>
    </source>
</evidence>
<dbReference type="NCBIfam" id="TIGR00118">
    <property type="entry name" value="acolac_lg"/>
    <property type="match status" value="1"/>
</dbReference>
<name>A0ABT2CRV5_9BURK</name>
<evidence type="ECO:0000256" key="11">
    <source>
        <dbReference type="RuleBase" id="RU003591"/>
    </source>
</evidence>
<dbReference type="PANTHER" id="PTHR18968">
    <property type="entry name" value="THIAMINE PYROPHOSPHATE ENZYMES"/>
    <property type="match status" value="1"/>
</dbReference>
<evidence type="ECO:0000256" key="4">
    <source>
        <dbReference type="ARBA" id="ARBA00013145"/>
    </source>
</evidence>
<dbReference type="InterPro" id="IPR045229">
    <property type="entry name" value="TPP_enz"/>
</dbReference>
<keyword evidence="6 11" id="KW-0808">Transferase</keyword>
<accession>A0ABT2CRV5</accession>
<dbReference type="InterPro" id="IPR012000">
    <property type="entry name" value="Thiamin_PyroP_enz_cen_dom"/>
</dbReference>
<dbReference type="Gene3D" id="3.40.50.1220">
    <property type="entry name" value="TPP-binding domain"/>
    <property type="match status" value="1"/>
</dbReference>
<dbReference type="CDD" id="cd02015">
    <property type="entry name" value="TPP_AHAS"/>
    <property type="match status" value="1"/>
</dbReference>
<organism evidence="15 16">
    <name type="scientific">Massilia terrae</name>
    <dbReference type="NCBI Taxonomy" id="1811224"/>
    <lineage>
        <taxon>Bacteria</taxon>
        <taxon>Pseudomonadati</taxon>
        <taxon>Pseudomonadota</taxon>
        <taxon>Betaproteobacteria</taxon>
        <taxon>Burkholderiales</taxon>
        <taxon>Oxalobacteraceae</taxon>
        <taxon>Telluria group</taxon>
        <taxon>Massilia</taxon>
    </lineage>
</organism>
<comment type="cofactor">
    <cofactor evidence="11">
        <name>Mg(2+)</name>
        <dbReference type="ChEBI" id="CHEBI:18420"/>
    </cofactor>
    <text evidence="11">Binds 1 Mg(2+) ion per subunit.</text>
</comment>
<keyword evidence="16" id="KW-1185">Reference proteome</keyword>
<dbReference type="CDD" id="cd07035">
    <property type="entry name" value="TPP_PYR_POX_like"/>
    <property type="match status" value="1"/>
</dbReference>
<dbReference type="Pfam" id="PF00205">
    <property type="entry name" value="TPP_enzyme_M"/>
    <property type="match status" value="1"/>
</dbReference>
<evidence type="ECO:0000256" key="2">
    <source>
        <dbReference type="ARBA" id="ARBA00005025"/>
    </source>
</evidence>
<evidence type="ECO:0000313" key="15">
    <source>
        <dbReference type="EMBL" id="MCS0656530.1"/>
    </source>
</evidence>
<feature type="domain" description="Thiamine pyrophosphate enzyme central" evidence="12">
    <location>
        <begin position="199"/>
        <end position="335"/>
    </location>
</feature>
<protein>
    <recommendedName>
        <fullName evidence="4 11">Acetolactate synthase</fullName>
        <ecNumber evidence="4 11">2.2.1.6</ecNumber>
    </recommendedName>
</protein>
<dbReference type="EMBL" id="JANUGU010000001">
    <property type="protein sequence ID" value="MCS0656530.1"/>
    <property type="molecule type" value="Genomic_DNA"/>
</dbReference>
<evidence type="ECO:0000259" key="12">
    <source>
        <dbReference type="Pfam" id="PF00205"/>
    </source>
</evidence>
<evidence type="ECO:0000313" key="16">
    <source>
        <dbReference type="Proteomes" id="UP001204621"/>
    </source>
</evidence>
<dbReference type="Proteomes" id="UP001204621">
    <property type="component" value="Unassembled WGS sequence"/>
</dbReference>
<dbReference type="Pfam" id="PF02775">
    <property type="entry name" value="TPP_enzyme_C"/>
    <property type="match status" value="1"/>
</dbReference>
<proteinExistence type="inferred from homology"/>
<dbReference type="SUPFAM" id="SSF52467">
    <property type="entry name" value="DHS-like NAD/FAD-binding domain"/>
    <property type="match status" value="1"/>
</dbReference>
<keyword evidence="8 11" id="KW-0460">Magnesium</keyword>
<evidence type="ECO:0000256" key="10">
    <source>
        <dbReference type="ARBA" id="ARBA00023304"/>
    </source>
</evidence>
<reference evidence="15 16" key="1">
    <citation type="submission" date="2022-08" db="EMBL/GenBank/DDBJ databases">
        <title>Reclassification of Massilia species as members of the genera Telluria, Duganella, Pseudoduganella, Mokoshia gen. nov. and Zemynaea gen. nov. using orthogonal and non-orthogonal genome-based approaches.</title>
        <authorList>
            <person name="Bowman J.P."/>
        </authorList>
    </citation>
    <scope>NUCLEOTIDE SEQUENCE [LARGE SCALE GENOMIC DNA]</scope>
    <source>
        <strain evidence="15 16">JCM 31606</strain>
    </source>
</reference>
<comment type="caution">
    <text evidence="15">The sequence shown here is derived from an EMBL/GenBank/DDBJ whole genome shotgun (WGS) entry which is preliminary data.</text>
</comment>
<evidence type="ECO:0000256" key="5">
    <source>
        <dbReference type="ARBA" id="ARBA00022605"/>
    </source>
</evidence>
<dbReference type="InterPro" id="IPR011766">
    <property type="entry name" value="TPP_enzyme_TPP-bd"/>
</dbReference>
<dbReference type="SUPFAM" id="SSF52518">
    <property type="entry name" value="Thiamin diphosphate-binding fold (THDP-binding)"/>
    <property type="match status" value="2"/>
</dbReference>
<dbReference type="InterPro" id="IPR012001">
    <property type="entry name" value="Thiamin_PyroP_enz_TPP-bd_dom"/>
</dbReference>
<dbReference type="NCBIfam" id="NF005409">
    <property type="entry name" value="PRK06965.1"/>
    <property type="match status" value="1"/>
</dbReference>
<dbReference type="EC" id="2.2.1.6" evidence="4 11"/>
<comment type="cofactor">
    <cofactor evidence="11">
        <name>thiamine diphosphate</name>
        <dbReference type="ChEBI" id="CHEBI:58937"/>
    </cofactor>
    <text evidence="11">Binds 1 thiamine pyrophosphate per subunit.</text>
</comment>
<dbReference type="InterPro" id="IPR012846">
    <property type="entry name" value="Acetolactate_synth_lsu"/>
</dbReference>
<feature type="domain" description="Thiamine pyrophosphate enzyme N-terminal TPP-binding" evidence="14">
    <location>
        <begin position="10"/>
        <end position="125"/>
    </location>
</feature>
<dbReference type="InterPro" id="IPR029035">
    <property type="entry name" value="DHS-like_NAD/FAD-binding_dom"/>
</dbReference>
<feature type="domain" description="Thiamine pyrophosphate enzyme TPP-binding" evidence="13">
    <location>
        <begin position="398"/>
        <end position="545"/>
    </location>
</feature>
<dbReference type="RefSeq" id="WP_258809719.1">
    <property type="nucleotide sequence ID" value="NZ_JANUGU010000001.1"/>
</dbReference>
<keyword evidence="10 11" id="KW-0100">Branched-chain amino acid biosynthesis</keyword>
<sequence length="575" mass="63165">MSNEATAPITGAEIVVRCLAEEGVEHVFGYPGGAVLYIYDAIFQQDKFKHILVRHEQAAVHAADAYSRSSNKVGVALVTSGPGVTNAVTGLSTAYMDSIPMVVITGQVPSHAIGQDAFQECDTVGITRPVVKHNFLVKDVRELAATIKKAFFIARTGRPGPVLVDIPKDISMHKCAFEYPREIEMRSYKPVDKGHTGQIRKAVQLLLAAERPMIYTGGGVILANASNELNKLVDKLGYPVTNTLMGLGGYRAGSDKFVGMPGMHGTYEANMAMQHCDVLIAIGARFDDRVIGNPKHFASNPRKIIHVDIDPSSISKRVKVDIPIVGNVKDVLVELLSQLDAAEAKPNAESLRSWWSQINAWRSKECLKYTPSTEVIKPQSVVEAVWRATDGDAFITSDVGQHQMWAAQYYPFNKPRRWINSGGLGTMGVGLPYAMGVQMANPDATVACITGEGSIQMCIQELATCKQYHLTPKIILLNNGYLGMVRQWQELDYESRYSESYVHSLPDFQKLAEAYGHVGMRIDKPADVDGALREAFAMKDRLVFMNFITDPDENVWPMVKAGKGLSEMLLGSEDL</sequence>
<dbReference type="Gene3D" id="3.40.50.970">
    <property type="match status" value="2"/>
</dbReference>
<evidence type="ECO:0000256" key="8">
    <source>
        <dbReference type="ARBA" id="ARBA00022842"/>
    </source>
</evidence>
<evidence type="ECO:0000256" key="9">
    <source>
        <dbReference type="ARBA" id="ARBA00023052"/>
    </source>
</evidence>
<evidence type="ECO:0000259" key="13">
    <source>
        <dbReference type="Pfam" id="PF02775"/>
    </source>
</evidence>
<dbReference type="InterPro" id="IPR029061">
    <property type="entry name" value="THDP-binding"/>
</dbReference>
<comment type="similarity">
    <text evidence="3 11">Belongs to the TPP enzyme family.</text>
</comment>
<evidence type="ECO:0000256" key="1">
    <source>
        <dbReference type="ARBA" id="ARBA00004974"/>
    </source>
</evidence>
<dbReference type="Pfam" id="PF02776">
    <property type="entry name" value="TPP_enzyme_N"/>
    <property type="match status" value="1"/>
</dbReference>
<keyword evidence="7 11" id="KW-0479">Metal-binding</keyword>
<evidence type="ECO:0000259" key="14">
    <source>
        <dbReference type="Pfam" id="PF02776"/>
    </source>
</evidence>
<evidence type="ECO:0000256" key="7">
    <source>
        <dbReference type="ARBA" id="ARBA00022723"/>
    </source>
</evidence>
<comment type="pathway">
    <text evidence="2 11">Amino-acid biosynthesis; L-valine biosynthesis; L-valine from pyruvate: step 1/4.</text>
</comment>
<keyword evidence="9 11" id="KW-0786">Thiamine pyrophosphate</keyword>
<comment type="pathway">
    <text evidence="1 11">Amino-acid biosynthesis; L-isoleucine biosynthesis; L-isoleucine from 2-oxobutanoate: step 1/4.</text>
</comment>
<keyword evidence="5 11" id="KW-0028">Amino-acid biosynthesis</keyword>
<dbReference type="InterPro" id="IPR039368">
    <property type="entry name" value="AHAS_TPP"/>
</dbReference>
<comment type="catalytic activity">
    <reaction evidence="11">
        <text>2 pyruvate + H(+) = (2S)-2-acetolactate + CO2</text>
        <dbReference type="Rhea" id="RHEA:25249"/>
        <dbReference type="ChEBI" id="CHEBI:15361"/>
        <dbReference type="ChEBI" id="CHEBI:15378"/>
        <dbReference type="ChEBI" id="CHEBI:16526"/>
        <dbReference type="ChEBI" id="CHEBI:58476"/>
        <dbReference type="EC" id="2.2.1.6"/>
    </reaction>
</comment>